<dbReference type="STRING" id="1123024.GCA_000423625_00863"/>
<keyword evidence="4" id="KW-0830">Ubiquinone</keyword>
<keyword evidence="1" id="KW-0862">Zinc</keyword>
<evidence type="ECO:0000313" key="4">
    <source>
        <dbReference type="EMBL" id="GEL18545.1"/>
    </source>
</evidence>
<comment type="caution">
    <text evidence="4">The sequence shown here is derived from an EMBL/GenBank/DDBJ whole genome shotgun (WGS) entry which is preliminary data.</text>
</comment>
<feature type="binding site" evidence="2">
    <location>
        <position position="86"/>
    </location>
    <ligand>
        <name>S-adenosyl-L-methionine</name>
        <dbReference type="ChEBI" id="CHEBI:59789"/>
    </ligand>
</feature>
<feature type="binding site" evidence="1">
    <location>
        <position position="47"/>
    </location>
    <ligand>
        <name>Zn(2+)</name>
        <dbReference type="ChEBI" id="CHEBI:29105"/>
    </ligand>
</feature>
<feature type="binding site" evidence="2">
    <location>
        <begin position="115"/>
        <end position="116"/>
    </location>
    <ligand>
        <name>S-adenosyl-L-methionine</name>
        <dbReference type="ChEBI" id="CHEBI:59789"/>
    </ligand>
</feature>
<gene>
    <name evidence="4" type="ORF">PA7_23820</name>
</gene>
<evidence type="ECO:0000259" key="3">
    <source>
        <dbReference type="Pfam" id="PF21302"/>
    </source>
</evidence>
<dbReference type="Gene3D" id="3.40.50.150">
    <property type="entry name" value="Vaccinia Virus protein VP39"/>
    <property type="match status" value="1"/>
</dbReference>
<dbReference type="EMBL" id="BJVI01000022">
    <property type="protein sequence ID" value="GEL18545.1"/>
    <property type="molecule type" value="Genomic_DNA"/>
</dbReference>
<sequence length="295" mass="31657">MMGLDPVPAYPESPDRGLEALLGCLCCPGCAAPLRHERTRLACAAGHSFDIARQGYVNLVAGQTRHRGDTAGMVAARDRFLSRHHYRPLIDTVTVLAAHHDPDVPGTVVDLAGGTGRYLAAVLDRLPHRHGVCLEASTAALRRAARAHPRAGAIGADVWRRWPLVAESASIVLNVFAPRNRSEIRRVLAPGGILITATPTADHLRELIDPLGMTTVDPNKSERLAADLRGFAPLDAQLVTYRMGLDHEDARTLAGMGPTAHHVSEDELDRRVAGLPELTGVTFAVEVAVYRASSG</sequence>
<feature type="binding site" evidence="1">
    <location>
        <position position="43"/>
    </location>
    <ligand>
        <name>Zn(2+)</name>
        <dbReference type="ChEBI" id="CHEBI:29105"/>
    </ligand>
</feature>
<dbReference type="InterPro" id="IPR048647">
    <property type="entry name" value="RlmA_N"/>
</dbReference>
<evidence type="ECO:0000256" key="1">
    <source>
        <dbReference type="PIRSR" id="PIRSR018249-1"/>
    </source>
</evidence>
<evidence type="ECO:0000256" key="2">
    <source>
        <dbReference type="PIRSR" id="PIRSR018249-2"/>
    </source>
</evidence>
<protein>
    <submittedName>
        <fullName evidence="4">Ubiquinone biosynthesis protein</fullName>
    </submittedName>
</protein>
<dbReference type="PIRSF" id="PIRSF018249">
    <property type="entry name" value="MyrA_prd"/>
    <property type="match status" value="1"/>
</dbReference>
<keyword evidence="1" id="KW-0479">Metal-binding</keyword>
<organism evidence="4 5">
    <name type="scientific">Pseudonocardia asaccharolytica DSM 44247 = NBRC 16224</name>
    <dbReference type="NCBI Taxonomy" id="1123024"/>
    <lineage>
        <taxon>Bacteria</taxon>
        <taxon>Bacillati</taxon>
        <taxon>Actinomycetota</taxon>
        <taxon>Actinomycetes</taxon>
        <taxon>Pseudonocardiales</taxon>
        <taxon>Pseudonocardiaceae</taxon>
        <taxon>Pseudonocardia</taxon>
    </lineage>
</organism>
<feature type="binding site" evidence="2">
    <location>
        <position position="203"/>
    </location>
    <ligand>
        <name>S-adenosyl-L-methionine</name>
        <dbReference type="ChEBI" id="CHEBI:59789"/>
    </ligand>
</feature>
<name>A0A511D175_9PSEU</name>
<accession>A0A511D175</accession>
<keyword evidence="2" id="KW-0949">S-adenosyl-L-methionine</keyword>
<dbReference type="AlphaFoldDB" id="A0A511D175"/>
<dbReference type="Pfam" id="PF21302">
    <property type="entry name" value="Zn_ribbon_RlmA"/>
    <property type="match status" value="1"/>
</dbReference>
<reference evidence="4 5" key="1">
    <citation type="submission" date="2019-07" db="EMBL/GenBank/DDBJ databases">
        <title>Whole genome shotgun sequence of Pseudonocardia asaccharolytica NBRC 16224.</title>
        <authorList>
            <person name="Hosoyama A."/>
            <person name="Uohara A."/>
            <person name="Ohji S."/>
            <person name="Ichikawa N."/>
        </authorList>
    </citation>
    <scope>NUCLEOTIDE SEQUENCE [LARGE SCALE GENOMIC DNA]</scope>
    <source>
        <strain evidence="4 5">NBRC 16224</strain>
    </source>
</reference>
<keyword evidence="5" id="KW-1185">Reference proteome</keyword>
<dbReference type="SUPFAM" id="SSF53335">
    <property type="entry name" value="S-adenosyl-L-methionine-dependent methyltransferases"/>
    <property type="match status" value="1"/>
</dbReference>
<dbReference type="InterPro" id="IPR016718">
    <property type="entry name" value="rRNA_m1G-MeTrfase_A_prd"/>
</dbReference>
<evidence type="ECO:0000313" key="5">
    <source>
        <dbReference type="Proteomes" id="UP000321328"/>
    </source>
</evidence>
<proteinExistence type="predicted"/>
<dbReference type="InterPro" id="IPR029063">
    <property type="entry name" value="SAM-dependent_MTases_sf"/>
</dbReference>
<dbReference type="Proteomes" id="UP000321328">
    <property type="component" value="Unassembled WGS sequence"/>
</dbReference>
<dbReference type="GO" id="GO:0046872">
    <property type="term" value="F:metal ion binding"/>
    <property type="evidence" value="ECO:0007669"/>
    <property type="project" value="UniProtKB-KW"/>
</dbReference>
<feature type="domain" description="23S rRNA (guanine(745)-N(1))-methyltransferase N-terminal" evidence="3">
    <location>
        <begin position="26"/>
        <end position="64"/>
    </location>
</feature>
<dbReference type="GO" id="GO:0008168">
    <property type="term" value="F:methyltransferase activity"/>
    <property type="evidence" value="ECO:0007669"/>
    <property type="project" value="InterPro"/>
</dbReference>